<dbReference type="GO" id="GO:0046872">
    <property type="term" value="F:metal ion binding"/>
    <property type="evidence" value="ECO:0007669"/>
    <property type="project" value="UniProtKB-KW"/>
</dbReference>
<dbReference type="OrthoDB" id="5867840at2759"/>
<dbReference type="SUPFAM" id="SSF55073">
    <property type="entry name" value="Nucleotide cyclase"/>
    <property type="match status" value="2"/>
</dbReference>
<dbReference type="InterPro" id="IPR029787">
    <property type="entry name" value="Nucleotide_cyclase"/>
</dbReference>
<dbReference type="AlphaFoldDB" id="A0A0N4UJR5"/>
<dbReference type="Proteomes" id="UP000038040">
    <property type="component" value="Unplaced"/>
</dbReference>
<proteinExistence type="predicted"/>
<dbReference type="WBParaSite" id="DME_0000791301-mRNA-1">
    <property type="protein sequence ID" value="DME_0000791301-mRNA-1"/>
    <property type="gene ID" value="DME_0000791301"/>
</dbReference>
<comment type="subcellular location">
    <subcellularLocation>
        <location evidence="3">Membrane</location>
        <topology evidence="3">Multi-pass membrane protein</topology>
    </subcellularLocation>
</comment>
<feature type="domain" description="Guanylate cyclase" evidence="14">
    <location>
        <begin position="4"/>
        <end position="129"/>
    </location>
</feature>
<evidence type="ECO:0000256" key="8">
    <source>
        <dbReference type="ARBA" id="ARBA00022840"/>
    </source>
</evidence>
<dbReference type="EMBL" id="UYYG01000043">
    <property type="protein sequence ID" value="VDN52065.1"/>
    <property type="molecule type" value="Genomic_DNA"/>
</dbReference>
<dbReference type="PANTHER" id="PTHR45627:SF26">
    <property type="entry name" value="ADENYLATE CYCLASE TYPE 1"/>
    <property type="match status" value="1"/>
</dbReference>
<gene>
    <name evidence="15" type="ORF">DME_LOCUS2038</name>
</gene>
<evidence type="ECO:0000256" key="7">
    <source>
        <dbReference type="ARBA" id="ARBA00022741"/>
    </source>
</evidence>
<dbReference type="GO" id="GO:0035556">
    <property type="term" value="P:intracellular signal transduction"/>
    <property type="evidence" value="ECO:0007669"/>
    <property type="project" value="InterPro"/>
</dbReference>
<feature type="transmembrane region" description="Helical" evidence="13">
    <location>
        <begin position="311"/>
        <end position="332"/>
    </location>
</feature>
<evidence type="ECO:0000313" key="16">
    <source>
        <dbReference type="Proteomes" id="UP000038040"/>
    </source>
</evidence>
<dbReference type="GO" id="GO:0007189">
    <property type="term" value="P:adenylate cyclase-activating G protein-coupled receptor signaling pathway"/>
    <property type="evidence" value="ECO:0007669"/>
    <property type="project" value="TreeGrafter"/>
</dbReference>
<feature type="transmembrane region" description="Helical" evidence="13">
    <location>
        <begin position="415"/>
        <end position="432"/>
    </location>
</feature>
<dbReference type="GO" id="GO:0004383">
    <property type="term" value="F:guanylate cyclase activity"/>
    <property type="evidence" value="ECO:0007669"/>
    <property type="project" value="UniProtKB-EC"/>
</dbReference>
<reference evidence="18" key="1">
    <citation type="submission" date="2017-02" db="UniProtKB">
        <authorList>
            <consortium name="WormBaseParasite"/>
        </authorList>
    </citation>
    <scope>IDENTIFICATION</scope>
</reference>
<dbReference type="GO" id="GO:0005886">
    <property type="term" value="C:plasma membrane"/>
    <property type="evidence" value="ECO:0007669"/>
    <property type="project" value="TreeGrafter"/>
</dbReference>
<evidence type="ECO:0000256" key="6">
    <source>
        <dbReference type="ARBA" id="ARBA00022723"/>
    </source>
</evidence>
<evidence type="ECO:0000256" key="9">
    <source>
        <dbReference type="ARBA" id="ARBA00022842"/>
    </source>
</evidence>
<keyword evidence="17" id="KW-1185">Reference proteome</keyword>
<dbReference type="PANTHER" id="PTHR45627">
    <property type="entry name" value="ADENYLATE CYCLASE TYPE 1"/>
    <property type="match status" value="1"/>
</dbReference>
<feature type="transmembrane region" description="Helical" evidence="13">
    <location>
        <begin position="248"/>
        <end position="269"/>
    </location>
</feature>
<keyword evidence="12" id="KW-0456">Lyase</keyword>
<evidence type="ECO:0000256" key="12">
    <source>
        <dbReference type="ARBA" id="ARBA00023239"/>
    </source>
</evidence>
<name>A0A0N4UJR5_DRAME</name>
<evidence type="ECO:0000256" key="11">
    <source>
        <dbReference type="ARBA" id="ARBA00023136"/>
    </source>
</evidence>
<dbReference type="CDD" id="cd07302">
    <property type="entry name" value="CHD"/>
    <property type="match status" value="1"/>
</dbReference>
<dbReference type="Gene3D" id="3.30.70.1230">
    <property type="entry name" value="Nucleotide cyclase"/>
    <property type="match status" value="2"/>
</dbReference>
<feature type="domain" description="Guanylate cyclase" evidence="14">
    <location>
        <begin position="514"/>
        <end position="622"/>
    </location>
</feature>
<comment type="catalytic activity">
    <reaction evidence="1">
        <text>GTP = 3',5'-cyclic GMP + diphosphate</text>
        <dbReference type="Rhea" id="RHEA:13665"/>
        <dbReference type="ChEBI" id="CHEBI:33019"/>
        <dbReference type="ChEBI" id="CHEBI:37565"/>
        <dbReference type="ChEBI" id="CHEBI:57746"/>
        <dbReference type="EC" id="4.6.1.2"/>
    </reaction>
</comment>
<evidence type="ECO:0000313" key="18">
    <source>
        <dbReference type="WBParaSite" id="DME_0000791301-mRNA-1"/>
    </source>
</evidence>
<evidence type="ECO:0000256" key="4">
    <source>
        <dbReference type="ARBA" id="ARBA00012201"/>
    </source>
</evidence>
<dbReference type="Pfam" id="PF00211">
    <property type="entry name" value="Guanylate_cyc"/>
    <property type="match status" value="2"/>
</dbReference>
<dbReference type="Proteomes" id="UP000274756">
    <property type="component" value="Unassembled WGS sequence"/>
</dbReference>
<dbReference type="SMART" id="SM00044">
    <property type="entry name" value="CYCc"/>
    <property type="match status" value="1"/>
</dbReference>
<reference evidence="15 17" key="2">
    <citation type="submission" date="2018-11" db="EMBL/GenBank/DDBJ databases">
        <authorList>
            <consortium name="Pathogen Informatics"/>
        </authorList>
    </citation>
    <scope>NUCLEOTIDE SEQUENCE [LARGE SCALE GENOMIC DNA]</scope>
</reference>
<keyword evidence="7" id="KW-0547">Nucleotide-binding</keyword>
<organism evidence="16 18">
    <name type="scientific">Dracunculus medinensis</name>
    <name type="common">Guinea worm</name>
    <dbReference type="NCBI Taxonomy" id="318479"/>
    <lineage>
        <taxon>Eukaryota</taxon>
        <taxon>Metazoa</taxon>
        <taxon>Ecdysozoa</taxon>
        <taxon>Nematoda</taxon>
        <taxon>Chromadorea</taxon>
        <taxon>Rhabditida</taxon>
        <taxon>Spirurina</taxon>
        <taxon>Dracunculoidea</taxon>
        <taxon>Dracunculidae</taxon>
        <taxon>Dracunculus</taxon>
    </lineage>
</organism>
<evidence type="ECO:0000256" key="1">
    <source>
        <dbReference type="ARBA" id="ARBA00001436"/>
    </source>
</evidence>
<evidence type="ECO:0000313" key="15">
    <source>
        <dbReference type="EMBL" id="VDN52065.1"/>
    </source>
</evidence>
<evidence type="ECO:0000256" key="3">
    <source>
        <dbReference type="ARBA" id="ARBA00004141"/>
    </source>
</evidence>
<sequence>MNSSVVYGRLIGLEDIFAQCSIQDCARLLNEFSTRINRIAEKNECMRIQSDGILVVSGAPNFREDHAKLAVKFACDVQALVKSFCDSTTADLGFRSGIESGAVICGTIGTNKWHYDVVGIGVFLADNAKEQVVDDYNMENYGCYWRILPEKASALPSSLLFPCLRRFSLATIPQAVNRLLQSISSKSDSLHASSALPGRRKRKSENIPLSCNKLDANETKEKSLIDEATLRFRNVKMETAYHSQADQWFIPALAISIFYLVIYAVYHVLVLPRQIATLIMIVMTLAVMFIILLMIYIDYFENFCQFITRTLFGQSIGTLLILTMLFICGIVNTYSCPQNGGSKVDLTSECFVVHFSLYNCVFWMLTTVAFVRFSSFILFLSLIVAFILYSFHVFITHPELYYSYSQYTQSSSVELELLNGLLVFAFLIFLQARRNERILRFDFMSKLKEVEEKSELERTEALNQKMLQNILPHHIAQSFFAKSELYYHLCHSGGVIYISIVLDDKDIDSNMSSLRNIVSTIDQVLAKYSGIEKIKNCQKFYIAAVGIIPETCSNVHDTPSTIGDLLNELTQFALTISAIAASQGIGLNIGIECGSLLSAVISAHNPVYEIVGKACERARTLMEHADCYGIMVSEEIYLALRPRNFNFDSRPIKIDMAITAYVFEESYPVEESDAQSAIDAAEHSQSLNPLGMFASMNSSFTSEAYSLDIGVEVESDMEWITPEMILSDHRGEYPSTSGIGMSQYIPSSSNPRSEGSLSPERLRNRRMHSGRFMGLMNCSTISDTGQSCNGADRLAAAAFRVDRMLEELNAVAELSSKNDCCPFPTALSMSTRSLRREISSACHTEYDNAESEGLCSDSEILGGRLEQLKKALKQCRASSERRKRRKFWNNFDNGNDADIDSICSSLNVSSIFGNFRWNR</sequence>
<accession>A0A0N4UJR5</accession>
<keyword evidence="6" id="KW-0479">Metal-binding</keyword>
<keyword evidence="5 13" id="KW-0812">Transmembrane</keyword>
<keyword evidence="9" id="KW-0460">Magnesium</keyword>
<feature type="transmembrane region" description="Helical" evidence="13">
    <location>
        <begin position="275"/>
        <end position="299"/>
    </location>
</feature>
<dbReference type="GO" id="GO:0005524">
    <property type="term" value="F:ATP binding"/>
    <property type="evidence" value="ECO:0007669"/>
    <property type="project" value="UniProtKB-KW"/>
</dbReference>
<dbReference type="InterPro" id="IPR001054">
    <property type="entry name" value="A/G_cyclase"/>
</dbReference>
<keyword evidence="8" id="KW-0067">ATP-binding</keyword>
<dbReference type="PROSITE" id="PS50125">
    <property type="entry name" value="GUANYLATE_CYCLASE_2"/>
    <property type="match status" value="2"/>
</dbReference>
<evidence type="ECO:0000259" key="14">
    <source>
        <dbReference type="PROSITE" id="PS50125"/>
    </source>
</evidence>
<dbReference type="STRING" id="318479.A0A0N4UJR5"/>
<protein>
    <recommendedName>
        <fullName evidence="4">adenylate cyclase</fullName>
        <ecNumber evidence="4">4.6.1.1</ecNumber>
    </recommendedName>
</protein>
<dbReference type="GO" id="GO:0006171">
    <property type="term" value="P:cAMP biosynthetic process"/>
    <property type="evidence" value="ECO:0007669"/>
    <property type="project" value="TreeGrafter"/>
</dbReference>
<evidence type="ECO:0000313" key="17">
    <source>
        <dbReference type="Proteomes" id="UP000274756"/>
    </source>
</evidence>
<feature type="transmembrane region" description="Helical" evidence="13">
    <location>
        <begin position="376"/>
        <end position="395"/>
    </location>
</feature>
<evidence type="ECO:0000256" key="10">
    <source>
        <dbReference type="ARBA" id="ARBA00022989"/>
    </source>
</evidence>
<evidence type="ECO:0000256" key="2">
    <source>
        <dbReference type="ARBA" id="ARBA00001593"/>
    </source>
</evidence>
<feature type="transmembrane region" description="Helical" evidence="13">
    <location>
        <begin position="352"/>
        <end position="371"/>
    </location>
</feature>
<comment type="catalytic activity">
    <reaction evidence="2">
        <text>ATP = 3',5'-cyclic AMP + diphosphate</text>
        <dbReference type="Rhea" id="RHEA:15389"/>
        <dbReference type="ChEBI" id="CHEBI:30616"/>
        <dbReference type="ChEBI" id="CHEBI:33019"/>
        <dbReference type="ChEBI" id="CHEBI:58165"/>
        <dbReference type="EC" id="4.6.1.1"/>
    </reaction>
</comment>
<evidence type="ECO:0000256" key="13">
    <source>
        <dbReference type="SAM" id="Phobius"/>
    </source>
</evidence>
<keyword evidence="11 13" id="KW-0472">Membrane</keyword>
<dbReference type="EC" id="4.6.1.1" evidence="4"/>
<evidence type="ECO:0000256" key="5">
    <source>
        <dbReference type="ARBA" id="ARBA00022692"/>
    </source>
</evidence>
<keyword evidence="10 13" id="KW-1133">Transmembrane helix</keyword>
<dbReference type="GO" id="GO:0004016">
    <property type="term" value="F:adenylate cyclase activity"/>
    <property type="evidence" value="ECO:0007669"/>
    <property type="project" value="UniProtKB-EC"/>
</dbReference>